<keyword evidence="11" id="KW-1185">Reference proteome</keyword>
<feature type="binding site" evidence="7">
    <location>
        <position position="247"/>
    </location>
    <ligand>
        <name>Mg(2+)</name>
        <dbReference type="ChEBI" id="CHEBI:18420"/>
        <label>1</label>
    </ligand>
</feature>
<evidence type="ECO:0000256" key="8">
    <source>
        <dbReference type="PIRSR" id="PIRSR604808-3"/>
    </source>
</evidence>
<dbReference type="PROSITE" id="PS51435">
    <property type="entry name" value="AP_NUCLEASE_F1_4"/>
    <property type="match status" value="1"/>
</dbReference>
<evidence type="ECO:0000256" key="3">
    <source>
        <dbReference type="ARBA" id="ARBA00022723"/>
    </source>
</evidence>
<comment type="caution">
    <text evidence="10">The sequence shown here is derived from an EMBL/GenBank/DDBJ whole genome shotgun (WGS) entry which is preliminary data.</text>
</comment>
<keyword evidence="3 7" id="KW-0479">Metal-binding</keyword>
<feature type="active site" description="Proton donor/acceptor" evidence="6">
    <location>
        <position position="148"/>
    </location>
</feature>
<dbReference type="OrthoDB" id="9803914at2"/>
<evidence type="ECO:0000259" key="9">
    <source>
        <dbReference type="Pfam" id="PF03372"/>
    </source>
</evidence>
<reference evidence="10 11" key="1">
    <citation type="submission" date="2014-07" db="EMBL/GenBank/DDBJ databases">
        <authorList>
            <person name="McCorrison J."/>
            <person name="Sanka R."/>
            <person name="Torralba M."/>
            <person name="Gillis M."/>
            <person name="Haft D.H."/>
            <person name="Methe B."/>
            <person name="Sutton G."/>
            <person name="Nelson K.E."/>
        </authorList>
    </citation>
    <scope>NUCLEOTIDE SEQUENCE [LARGE SCALE GENOMIC DNA]</scope>
    <source>
        <strain evidence="10 11">DNF00040</strain>
    </source>
</reference>
<comment type="cofactor">
    <cofactor evidence="1">
        <name>Mn(2+)</name>
        <dbReference type="ChEBI" id="CHEBI:29035"/>
    </cofactor>
</comment>
<evidence type="ECO:0000256" key="6">
    <source>
        <dbReference type="PIRSR" id="PIRSR604808-1"/>
    </source>
</evidence>
<dbReference type="SUPFAM" id="SSF56219">
    <property type="entry name" value="DNase I-like"/>
    <property type="match status" value="1"/>
</dbReference>
<gene>
    <name evidence="10" type="ORF">HMPREF2130_03860</name>
</gene>
<dbReference type="InterPro" id="IPR037493">
    <property type="entry name" value="ExoIII-like"/>
</dbReference>
<evidence type="ECO:0000256" key="4">
    <source>
        <dbReference type="ARBA" id="ARBA00022801"/>
    </source>
</evidence>
<dbReference type="eggNOG" id="COG0708">
    <property type="taxonomic scope" value="Bacteria"/>
</dbReference>
<proteinExistence type="inferred from homology"/>
<dbReference type="GO" id="GO:0046872">
    <property type="term" value="F:metal ion binding"/>
    <property type="evidence" value="ECO:0007669"/>
    <property type="project" value="UniProtKB-KW"/>
</dbReference>
<evidence type="ECO:0000256" key="7">
    <source>
        <dbReference type="PIRSR" id="PIRSR604808-2"/>
    </source>
</evidence>
<accession>A0A096AKS3</accession>
<dbReference type="InterPro" id="IPR004808">
    <property type="entry name" value="AP_endonuc_1"/>
</dbReference>
<feature type="site" description="Important for catalytic activity" evidence="8">
    <location>
        <position position="217"/>
    </location>
</feature>
<dbReference type="PANTHER" id="PTHR43250">
    <property type="entry name" value="EXODEOXYRIBONUCLEASE III"/>
    <property type="match status" value="1"/>
</dbReference>
<feature type="binding site" evidence="7">
    <location>
        <position position="148"/>
    </location>
    <ligand>
        <name>Mg(2+)</name>
        <dbReference type="ChEBI" id="CHEBI:18420"/>
        <label>1</label>
    </ligand>
</feature>
<keyword evidence="4" id="KW-0378">Hydrolase</keyword>
<sequence length="260" mass="30179">MIATWNVNSLKIRLPQVIDWLKANPIDILCLQELKQDNKFFDLAAFEEIGYQACWSGQKTYNGVAIISRHKGHDVVRNNPYYEDTQQRLIAATFDSAQGPIRIINVYCPNGSAVGSDKYEYKLAWFEQLHRFLEEEMASYQQLLITGDFNIAPEDRDVHDGYKGDILISAPERAALQKLMDLGLHDAFRLFEQEEKSFSWWDYRMMGFRRNAGLRIDHILISDALKALCKACWIDKEPRRLERPSDHAPVVADIQWQLIK</sequence>
<feature type="site" description="Transition state stabilizer" evidence="8">
    <location>
        <position position="150"/>
    </location>
</feature>
<protein>
    <submittedName>
        <fullName evidence="10">Exodeoxyribonuclease III</fullName>
    </submittedName>
</protein>
<feature type="active site" evidence="6">
    <location>
        <position position="107"/>
    </location>
</feature>
<feature type="active site" description="Proton acceptor" evidence="6">
    <location>
        <position position="247"/>
    </location>
</feature>
<evidence type="ECO:0000313" key="10">
    <source>
        <dbReference type="EMBL" id="KGF31257.1"/>
    </source>
</evidence>
<feature type="binding site" evidence="7">
    <location>
        <position position="150"/>
    </location>
    <ligand>
        <name>Mg(2+)</name>
        <dbReference type="ChEBI" id="CHEBI:18420"/>
        <label>1</label>
    </ligand>
</feature>
<feature type="site" description="Interaction with DNA substrate" evidence="8">
    <location>
        <position position="247"/>
    </location>
</feature>
<keyword evidence="7" id="KW-0464">Manganese</keyword>
<dbReference type="GO" id="GO:0006281">
    <property type="term" value="P:DNA repair"/>
    <property type="evidence" value="ECO:0007669"/>
    <property type="project" value="InterPro"/>
</dbReference>
<organism evidence="10 11">
    <name type="scientific">Oligella urethralis DNF00040</name>
    <dbReference type="NCBI Taxonomy" id="1401065"/>
    <lineage>
        <taxon>Bacteria</taxon>
        <taxon>Pseudomonadati</taxon>
        <taxon>Pseudomonadota</taxon>
        <taxon>Betaproteobacteria</taxon>
        <taxon>Burkholderiales</taxon>
        <taxon>Alcaligenaceae</taxon>
        <taxon>Oligella</taxon>
    </lineage>
</organism>
<keyword evidence="5 7" id="KW-0460">Magnesium</keyword>
<dbReference type="GO" id="GO:0004519">
    <property type="term" value="F:endonuclease activity"/>
    <property type="evidence" value="ECO:0007669"/>
    <property type="project" value="InterPro"/>
</dbReference>
<dbReference type="RefSeq" id="WP_036558283.1">
    <property type="nucleotide sequence ID" value="NZ_JRNI01000015.1"/>
</dbReference>
<dbReference type="PROSITE" id="PS00728">
    <property type="entry name" value="AP_NUCLEASE_F1_3"/>
    <property type="match status" value="1"/>
</dbReference>
<comment type="similarity">
    <text evidence="2">Belongs to the DNA repair enzymes AP/ExoA family.</text>
</comment>
<evidence type="ECO:0000313" key="11">
    <source>
        <dbReference type="Proteomes" id="UP000029629"/>
    </source>
</evidence>
<name>A0A096AKS3_9BURK</name>
<dbReference type="Pfam" id="PF03372">
    <property type="entry name" value="Exo_endo_phos"/>
    <property type="match status" value="1"/>
</dbReference>
<dbReference type="PANTHER" id="PTHR43250:SF2">
    <property type="entry name" value="EXODEOXYRIBONUCLEASE III"/>
    <property type="match status" value="1"/>
</dbReference>
<dbReference type="Proteomes" id="UP000029629">
    <property type="component" value="Unassembled WGS sequence"/>
</dbReference>
<dbReference type="NCBIfam" id="TIGR00195">
    <property type="entry name" value="exoDNase_III"/>
    <property type="match status" value="1"/>
</dbReference>
<feature type="binding site" evidence="7">
    <location>
        <position position="6"/>
    </location>
    <ligand>
        <name>Mg(2+)</name>
        <dbReference type="ChEBI" id="CHEBI:18420"/>
        <label>1</label>
    </ligand>
</feature>
<dbReference type="InterPro" id="IPR005135">
    <property type="entry name" value="Endo/exonuclease/phosphatase"/>
</dbReference>
<evidence type="ECO:0000256" key="5">
    <source>
        <dbReference type="ARBA" id="ARBA00022842"/>
    </source>
</evidence>
<comment type="cofactor">
    <cofactor evidence="7">
        <name>Mg(2+)</name>
        <dbReference type="ChEBI" id="CHEBI:18420"/>
    </cofactor>
    <cofactor evidence="7">
        <name>Mn(2+)</name>
        <dbReference type="ChEBI" id="CHEBI:29035"/>
    </cofactor>
    <text evidence="7">Probably binds two magnesium or manganese ions per subunit.</text>
</comment>
<evidence type="ECO:0000256" key="2">
    <source>
        <dbReference type="ARBA" id="ARBA00007092"/>
    </source>
</evidence>
<dbReference type="EMBL" id="JRNI01000015">
    <property type="protein sequence ID" value="KGF31257.1"/>
    <property type="molecule type" value="Genomic_DNA"/>
</dbReference>
<feature type="domain" description="Endonuclease/exonuclease/phosphatase" evidence="9">
    <location>
        <begin position="3"/>
        <end position="247"/>
    </location>
</feature>
<dbReference type="InterPro" id="IPR020848">
    <property type="entry name" value="AP_endonuclease_F1_CS"/>
</dbReference>
<dbReference type="NCBIfam" id="TIGR00633">
    <property type="entry name" value="xth"/>
    <property type="match status" value="1"/>
</dbReference>
<dbReference type="CDD" id="cd09086">
    <property type="entry name" value="ExoIII-like_AP-endo"/>
    <property type="match status" value="1"/>
</dbReference>
<dbReference type="InterPro" id="IPR036691">
    <property type="entry name" value="Endo/exonu/phosph_ase_sf"/>
</dbReference>
<feature type="binding site" evidence="7">
    <location>
        <position position="33"/>
    </location>
    <ligand>
        <name>Mg(2+)</name>
        <dbReference type="ChEBI" id="CHEBI:18420"/>
        <label>1</label>
    </ligand>
</feature>
<dbReference type="GO" id="GO:0008311">
    <property type="term" value="F:double-stranded DNA 3'-5' DNA exonuclease activity"/>
    <property type="evidence" value="ECO:0007669"/>
    <property type="project" value="InterPro"/>
</dbReference>
<evidence type="ECO:0000256" key="1">
    <source>
        <dbReference type="ARBA" id="ARBA00001936"/>
    </source>
</evidence>
<dbReference type="AlphaFoldDB" id="A0A096AKS3"/>
<dbReference type="Gene3D" id="3.60.10.10">
    <property type="entry name" value="Endonuclease/exonuclease/phosphatase"/>
    <property type="match status" value="1"/>
</dbReference>
<feature type="binding site" evidence="7">
    <location>
        <position position="246"/>
    </location>
    <ligand>
        <name>Mg(2+)</name>
        <dbReference type="ChEBI" id="CHEBI:18420"/>
        <label>1</label>
    </ligand>
</feature>
<dbReference type="GO" id="GO:0003677">
    <property type="term" value="F:DNA binding"/>
    <property type="evidence" value="ECO:0007669"/>
    <property type="project" value="InterPro"/>
</dbReference>